<dbReference type="InterPro" id="IPR036770">
    <property type="entry name" value="Ankyrin_rpt-contain_sf"/>
</dbReference>
<dbReference type="EMBL" id="CAJNDS010002078">
    <property type="protein sequence ID" value="CAE7309253.1"/>
    <property type="molecule type" value="Genomic_DNA"/>
</dbReference>
<feature type="region of interest" description="Disordered" evidence="2">
    <location>
        <begin position="57"/>
        <end position="83"/>
    </location>
</feature>
<reference evidence="3" key="1">
    <citation type="submission" date="2021-02" db="EMBL/GenBank/DDBJ databases">
        <authorList>
            <person name="Dougan E. K."/>
            <person name="Rhodes N."/>
            <person name="Thang M."/>
            <person name="Chan C."/>
        </authorList>
    </citation>
    <scope>NUCLEOTIDE SEQUENCE</scope>
</reference>
<feature type="repeat" description="ANK" evidence="1">
    <location>
        <begin position="130"/>
        <end position="162"/>
    </location>
</feature>
<keyword evidence="4" id="KW-1185">Reference proteome</keyword>
<dbReference type="Gene3D" id="1.25.40.20">
    <property type="entry name" value="Ankyrin repeat-containing domain"/>
    <property type="match status" value="1"/>
</dbReference>
<dbReference type="Proteomes" id="UP000604046">
    <property type="component" value="Unassembled WGS sequence"/>
</dbReference>
<keyword evidence="1" id="KW-0040">ANK repeat</keyword>
<evidence type="ECO:0000256" key="2">
    <source>
        <dbReference type="SAM" id="MobiDB-lite"/>
    </source>
</evidence>
<evidence type="ECO:0000256" key="1">
    <source>
        <dbReference type="PROSITE-ProRule" id="PRU00023"/>
    </source>
</evidence>
<feature type="compositionally biased region" description="Acidic residues" evidence="2">
    <location>
        <begin position="57"/>
        <end position="75"/>
    </location>
</feature>
<dbReference type="PROSITE" id="PS50088">
    <property type="entry name" value="ANK_REPEAT"/>
    <property type="match status" value="1"/>
</dbReference>
<accession>A0A812NK10</accession>
<protein>
    <submittedName>
        <fullName evidence="3">MRL1 protein</fullName>
    </submittedName>
</protein>
<comment type="caution">
    <text evidence="3">The sequence shown here is derived from an EMBL/GenBank/DDBJ whole genome shotgun (WGS) entry which is preliminary data.</text>
</comment>
<dbReference type="InterPro" id="IPR002110">
    <property type="entry name" value="Ankyrin_rpt"/>
</dbReference>
<sequence>MRFAELAQANVRPDVILLGDGLTVHEAGLAKLDTQVNYTPTPTSTVCPEEELLDLEEAEEGEEGEEGEGEEEEEADRQGTAPVISSASFLRRQRLQEERRQLVHEFLAKQGFQEVNTPKSVCTASFFSKETIYPIHRAAQLGHHRMVRELLRLGADPEVRTSRGRTAYDLAAQESKFNSHGMVLDLLSGKWNVMSLRDLRASSQQGPLMPENWKKHIGLY</sequence>
<dbReference type="OrthoDB" id="539213at2759"/>
<evidence type="ECO:0000313" key="3">
    <source>
        <dbReference type="EMBL" id="CAE7309253.1"/>
    </source>
</evidence>
<organism evidence="3 4">
    <name type="scientific">Symbiodinium natans</name>
    <dbReference type="NCBI Taxonomy" id="878477"/>
    <lineage>
        <taxon>Eukaryota</taxon>
        <taxon>Sar</taxon>
        <taxon>Alveolata</taxon>
        <taxon>Dinophyceae</taxon>
        <taxon>Suessiales</taxon>
        <taxon>Symbiodiniaceae</taxon>
        <taxon>Symbiodinium</taxon>
    </lineage>
</organism>
<proteinExistence type="predicted"/>
<gene>
    <name evidence="3" type="primary">MRL1</name>
    <name evidence="3" type="ORF">SNAT2548_LOCUS16244</name>
</gene>
<name>A0A812NK10_9DINO</name>
<dbReference type="PROSITE" id="PS50297">
    <property type="entry name" value="ANK_REP_REGION"/>
    <property type="match status" value="1"/>
</dbReference>
<dbReference type="Pfam" id="PF00023">
    <property type="entry name" value="Ank"/>
    <property type="match status" value="1"/>
</dbReference>
<dbReference type="SUPFAM" id="SSF48403">
    <property type="entry name" value="Ankyrin repeat"/>
    <property type="match status" value="1"/>
</dbReference>
<evidence type="ECO:0000313" key="4">
    <source>
        <dbReference type="Proteomes" id="UP000604046"/>
    </source>
</evidence>
<dbReference type="AlphaFoldDB" id="A0A812NK10"/>